<dbReference type="SUPFAM" id="SSF47345">
    <property type="entry name" value="Colicin E immunity proteins"/>
    <property type="match status" value="1"/>
</dbReference>
<comment type="caution">
    <text evidence="3">The sequence shown here is derived from an EMBL/GenBank/DDBJ whole genome shotgun (WGS) entry which is preliminary data.</text>
</comment>
<evidence type="ECO:0000256" key="2">
    <source>
        <dbReference type="ARBA" id="ARBA00023025"/>
    </source>
</evidence>
<dbReference type="Proteomes" id="UP000313645">
    <property type="component" value="Unassembled WGS sequence"/>
</dbReference>
<keyword evidence="2" id="KW-0079">Bacteriocin immunity</keyword>
<sequence>MSSDITKYSESDFFDLVKRICVDDYGTEQEHIEAVLLFEELSEHPDGSDLIFYPDDPKDATPERITQIIKEWRVAQGLPGFRPDSS</sequence>
<evidence type="ECO:0000313" key="4">
    <source>
        <dbReference type="Proteomes" id="UP000313645"/>
    </source>
</evidence>
<dbReference type="RefSeq" id="WP_131484229.1">
    <property type="nucleotide sequence ID" value="NZ_SJDL01000084.1"/>
</dbReference>
<dbReference type="Pfam" id="PF01320">
    <property type="entry name" value="Colicin_Pyocin"/>
    <property type="match status" value="1"/>
</dbReference>
<dbReference type="CDD" id="cd16363">
    <property type="entry name" value="Col_Im_like"/>
    <property type="match status" value="1"/>
</dbReference>
<dbReference type="EMBL" id="SJDL01000084">
    <property type="protein sequence ID" value="TBW46428.1"/>
    <property type="molecule type" value="Genomic_DNA"/>
</dbReference>
<accession>A0ABY1ZFV5</accession>
<dbReference type="InterPro" id="IPR035900">
    <property type="entry name" value="Colicin_E_sf"/>
</dbReference>
<dbReference type="Gene3D" id="1.10.1200.20">
    <property type="entry name" value="Colicin E immunity protein"/>
    <property type="match status" value="1"/>
</dbReference>
<protein>
    <submittedName>
        <fullName evidence="3">Bacteriocin immunity protein</fullName>
    </submittedName>
</protein>
<name>A0ABY1ZFV5_9GAMM</name>
<reference evidence="3 4" key="1">
    <citation type="submission" date="2019-02" db="EMBL/GenBank/DDBJ databases">
        <title>Marinobacter halodurans sp. nov., a marine bacterium isolated from sea tidal flat.</title>
        <authorList>
            <person name="Yoo Y."/>
            <person name="Lee D.W."/>
            <person name="Kim B.S."/>
            <person name="Kim J.-J."/>
        </authorList>
    </citation>
    <scope>NUCLEOTIDE SEQUENCE [LARGE SCALE GENOMIC DNA]</scope>
    <source>
        <strain evidence="3 4">YJ-S3-2</strain>
    </source>
</reference>
<evidence type="ECO:0000313" key="3">
    <source>
        <dbReference type="EMBL" id="TBW46428.1"/>
    </source>
</evidence>
<dbReference type="InterPro" id="IPR000290">
    <property type="entry name" value="Colicin_pyocin"/>
</dbReference>
<evidence type="ECO:0000256" key="1">
    <source>
        <dbReference type="ARBA" id="ARBA00009346"/>
    </source>
</evidence>
<keyword evidence="4" id="KW-1185">Reference proteome</keyword>
<organism evidence="3 4">
    <name type="scientific">Marinobacter halodurans</name>
    <dbReference type="NCBI Taxonomy" id="2528979"/>
    <lineage>
        <taxon>Bacteria</taxon>
        <taxon>Pseudomonadati</taxon>
        <taxon>Pseudomonadota</taxon>
        <taxon>Gammaproteobacteria</taxon>
        <taxon>Pseudomonadales</taxon>
        <taxon>Marinobacteraceae</taxon>
        <taxon>Marinobacter</taxon>
    </lineage>
</organism>
<dbReference type="PRINTS" id="PR01299">
    <property type="entry name" value="PYOCIN"/>
</dbReference>
<proteinExistence type="inferred from homology"/>
<gene>
    <name evidence="3" type="ORF">EZI54_23155</name>
</gene>
<comment type="similarity">
    <text evidence="1">Belongs to the colicins ColE2/ColE8/ColE9 and pyocins S1/S2 family.</text>
</comment>